<evidence type="ECO:0000256" key="1">
    <source>
        <dbReference type="SAM" id="SignalP"/>
    </source>
</evidence>
<feature type="chain" id="PRO_5047531192" evidence="1">
    <location>
        <begin position="22"/>
        <end position="310"/>
    </location>
</feature>
<comment type="caution">
    <text evidence="2">The sequence shown here is derived from an EMBL/GenBank/DDBJ whole genome shotgun (WGS) entry which is preliminary data.</text>
</comment>
<accession>A0ABT6DH95</accession>
<keyword evidence="1" id="KW-0732">Signal</keyword>
<dbReference type="RefSeq" id="WP_277577663.1">
    <property type="nucleotide sequence ID" value="NZ_JANRMI010000002.1"/>
</dbReference>
<reference evidence="2" key="1">
    <citation type="submission" date="2022-08" db="EMBL/GenBank/DDBJ databases">
        <title>Novel Bdellovibrio Species Isolated from Svalbard: Designation Bdellovibrio svalbardensis.</title>
        <authorList>
            <person name="Mitchell R.J."/>
            <person name="Choi S.Y."/>
        </authorList>
    </citation>
    <scope>NUCLEOTIDE SEQUENCE</scope>
    <source>
        <strain evidence="2">PAP01</strain>
    </source>
</reference>
<feature type="signal peptide" evidence="1">
    <location>
        <begin position="1"/>
        <end position="21"/>
    </location>
</feature>
<dbReference type="Proteomes" id="UP001152321">
    <property type="component" value="Unassembled WGS sequence"/>
</dbReference>
<proteinExistence type="predicted"/>
<dbReference type="EMBL" id="JANRMI010000002">
    <property type="protein sequence ID" value="MDG0816186.1"/>
    <property type="molecule type" value="Genomic_DNA"/>
</dbReference>
<organism evidence="2 3">
    <name type="scientific">Bdellovibrio svalbardensis</name>
    <dbReference type="NCBI Taxonomy" id="2972972"/>
    <lineage>
        <taxon>Bacteria</taxon>
        <taxon>Pseudomonadati</taxon>
        <taxon>Bdellovibrionota</taxon>
        <taxon>Bdellovibrionia</taxon>
        <taxon>Bdellovibrionales</taxon>
        <taxon>Pseudobdellovibrionaceae</taxon>
        <taxon>Bdellovibrio</taxon>
    </lineage>
</organism>
<sequence>MLKKAIAISLSVLCLATQSYAANDGEALVMSAADLKKNDWSVTFFSIASVANMKPGKTAPDNVSDRMVNSYDYFSLNYRIDTKSKASMRIPFLFNTAGVNEYGDQKTSDFALSDIHFSYSNYDLGYIGDVDVSGVAKLYLPTSKYMQAAKTIAKIRFEGYFDWQFARFSSLEYVVKPDIYLQTQTAFFNPDGIPQYDDGSFMRDPRAATKQFGLQHYLQLNLDINKYVGFQTKTGFDESWYHASAAEEIDASHVTSAVVGVGLEIRPMRGLNFLLLATNETKLNSYRGNDIQWMQPENTEYAIMTNAFLF</sequence>
<evidence type="ECO:0000313" key="3">
    <source>
        <dbReference type="Proteomes" id="UP001152321"/>
    </source>
</evidence>
<keyword evidence="3" id="KW-1185">Reference proteome</keyword>
<name>A0ABT6DH95_9BACT</name>
<evidence type="ECO:0000313" key="2">
    <source>
        <dbReference type="EMBL" id="MDG0816186.1"/>
    </source>
</evidence>
<protein>
    <submittedName>
        <fullName evidence="2">Uncharacterized protein</fullName>
    </submittedName>
</protein>
<gene>
    <name evidence="2" type="ORF">NWE73_07410</name>
</gene>